<dbReference type="AlphaFoldDB" id="A0AAD6DXT7"/>
<organism evidence="1 2">
    <name type="scientific">Penicillium hetheringtonii</name>
    <dbReference type="NCBI Taxonomy" id="911720"/>
    <lineage>
        <taxon>Eukaryota</taxon>
        <taxon>Fungi</taxon>
        <taxon>Dikarya</taxon>
        <taxon>Ascomycota</taxon>
        <taxon>Pezizomycotina</taxon>
        <taxon>Eurotiomycetes</taxon>
        <taxon>Eurotiomycetidae</taxon>
        <taxon>Eurotiales</taxon>
        <taxon>Aspergillaceae</taxon>
        <taxon>Penicillium</taxon>
    </lineage>
</organism>
<evidence type="ECO:0000313" key="1">
    <source>
        <dbReference type="EMBL" id="KAJ5596991.1"/>
    </source>
</evidence>
<dbReference type="Proteomes" id="UP001216150">
    <property type="component" value="Unassembled WGS sequence"/>
</dbReference>
<evidence type="ECO:0000313" key="2">
    <source>
        <dbReference type="Proteomes" id="UP001216150"/>
    </source>
</evidence>
<accession>A0AAD6DXT7</accession>
<comment type="caution">
    <text evidence="1">The sequence shown here is derived from an EMBL/GenBank/DDBJ whole genome shotgun (WGS) entry which is preliminary data.</text>
</comment>
<name>A0AAD6DXT7_9EURO</name>
<dbReference type="EMBL" id="JAQJAC010000002">
    <property type="protein sequence ID" value="KAJ5596991.1"/>
    <property type="molecule type" value="Genomic_DNA"/>
</dbReference>
<sequence>MARSRYDTGMHELLGTMSPNTSTRLGDYGTTAYMGVNAVHLERFEVHQQECRLRPSRLGPQPSRDSIPCGNGGVFDLLRHLALSASISLPV</sequence>
<protein>
    <submittedName>
        <fullName evidence="1">Uncharacterized protein</fullName>
    </submittedName>
</protein>
<reference evidence="1 2" key="1">
    <citation type="journal article" date="2023" name="IMA Fungus">
        <title>Comparative genomic study of the Penicillium genus elucidates a diverse pangenome and 15 lateral gene transfer events.</title>
        <authorList>
            <person name="Petersen C."/>
            <person name="Sorensen T."/>
            <person name="Nielsen M.R."/>
            <person name="Sondergaard T.E."/>
            <person name="Sorensen J.L."/>
            <person name="Fitzpatrick D.A."/>
            <person name="Frisvad J.C."/>
            <person name="Nielsen K.L."/>
        </authorList>
    </citation>
    <scope>NUCLEOTIDE SEQUENCE [LARGE SCALE GENOMIC DNA]</scope>
    <source>
        <strain evidence="1 2">IBT 29057</strain>
    </source>
</reference>
<proteinExistence type="predicted"/>
<gene>
    <name evidence="1" type="ORF">N7450_003449</name>
</gene>
<keyword evidence="2" id="KW-1185">Reference proteome</keyword>